<dbReference type="Gene3D" id="1.10.1740.100">
    <property type="entry name" value="Set2, Rpb1 interacting domain"/>
    <property type="match status" value="1"/>
</dbReference>
<feature type="region of interest" description="Disordered" evidence="3">
    <location>
        <begin position="44"/>
        <end position="79"/>
    </location>
</feature>
<dbReference type="Proteomes" id="UP000759537">
    <property type="component" value="Unassembled WGS sequence"/>
</dbReference>
<dbReference type="AlphaFoldDB" id="A0A9P5MY97"/>
<evidence type="ECO:0000256" key="1">
    <source>
        <dbReference type="ARBA" id="ARBA00004123"/>
    </source>
</evidence>
<sequence>MEMEQAARLAHLERTKAEVATIIATVAAAQKAVEERALMEAAAAAEELTKEEECNAERGRRRKERSEGERGEKGDHDWEDNREKCLLKFVDAVVVKTMSKHPTQMDVDTFKKHAKELTHHCGEEEVGLQGQSLMRKSQRSKSSRGSTTTSTQT</sequence>
<organism evidence="5 6">
    <name type="scientific">Russula ochroleuca</name>
    <dbReference type="NCBI Taxonomy" id="152965"/>
    <lineage>
        <taxon>Eukaryota</taxon>
        <taxon>Fungi</taxon>
        <taxon>Dikarya</taxon>
        <taxon>Basidiomycota</taxon>
        <taxon>Agaricomycotina</taxon>
        <taxon>Agaricomycetes</taxon>
        <taxon>Russulales</taxon>
        <taxon>Russulaceae</taxon>
        <taxon>Russula</taxon>
    </lineage>
</organism>
<proteinExistence type="predicted"/>
<evidence type="ECO:0000256" key="3">
    <source>
        <dbReference type="SAM" id="MobiDB-lite"/>
    </source>
</evidence>
<reference evidence="5" key="1">
    <citation type="submission" date="2019-10" db="EMBL/GenBank/DDBJ databases">
        <authorList>
            <consortium name="DOE Joint Genome Institute"/>
            <person name="Kuo A."/>
            <person name="Miyauchi S."/>
            <person name="Kiss E."/>
            <person name="Drula E."/>
            <person name="Kohler A."/>
            <person name="Sanchez-Garcia M."/>
            <person name="Andreopoulos B."/>
            <person name="Barry K.W."/>
            <person name="Bonito G."/>
            <person name="Buee M."/>
            <person name="Carver A."/>
            <person name="Chen C."/>
            <person name="Cichocki N."/>
            <person name="Clum A."/>
            <person name="Culley D."/>
            <person name="Crous P.W."/>
            <person name="Fauchery L."/>
            <person name="Girlanda M."/>
            <person name="Hayes R."/>
            <person name="Keri Z."/>
            <person name="LaButti K."/>
            <person name="Lipzen A."/>
            <person name="Lombard V."/>
            <person name="Magnuson J."/>
            <person name="Maillard F."/>
            <person name="Morin E."/>
            <person name="Murat C."/>
            <person name="Nolan M."/>
            <person name="Ohm R."/>
            <person name="Pangilinan J."/>
            <person name="Pereira M."/>
            <person name="Perotto S."/>
            <person name="Peter M."/>
            <person name="Riley R."/>
            <person name="Sitrit Y."/>
            <person name="Stielow B."/>
            <person name="Szollosi G."/>
            <person name="Zifcakova L."/>
            <person name="Stursova M."/>
            <person name="Spatafora J.W."/>
            <person name="Tedersoo L."/>
            <person name="Vaario L.-M."/>
            <person name="Yamada A."/>
            <person name="Yan M."/>
            <person name="Wang P."/>
            <person name="Xu J."/>
            <person name="Bruns T."/>
            <person name="Baldrian P."/>
            <person name="Vilgalys R."/>
            <person name="Henrissat B."/>
            <person name="Grigoriev I.V."/>
            <person name="Hibbett D."/>
            <person name="Nagy L.G."/>
            <person name="Martin F.M."/>
        </authorList>
    </citation>
    <scope>NUCLEOTIDE SEQUENCE</scope>
    <source>
        <strain evidence="5">Prilba</strain>
    </source>
</reference>
<dbReference type="GO" id="GO:0006355">
    <property type="term" value="P:regulation of DNA-templated transcription"/>
    <property type="evidence" value="ECO:0007669"/>
    <property type="project" value="InterPro"/>
</dbReference>
<evidence type="ECO:0000313" key="5">
    <source>
        <dbReference type="EMBL" id="KAF8481737.1"/>
    </source>
</evidence>
<evidence type="ECO:0000256" key="2">
    <source>
        <dbReference type="ARBA" id="ARBA00023242"/>
    </source>
</evidence>
<dbReference type="InterPro" id="IPR038190">
    <property type="entry name" value="SRI_sf"/>
</dbReference>
<feature type="domain" description="Set2 Rpb1 interacting" evidence="4">
    <location>
        <begin position="88"/>
        <end position="125"/>
    </location>
</feature>
<accession>A0A9P5MY97</accession>
<comment type="caution">
    <text evidence="5">The sequence shown here is derived from an EMBL/GenBank/DDBJ whole genome shotgun (WGS) entry which is preliminary data.</text>
</comment>
<feature type="compositionally biased region" description="Low complexity" evidence="3">
    <location>
        <begin position="143"/>
        <end position="153"/>
    </location>
</feature>
<dbReference type="InterPro" id="IPR013257">
    <property type="entry name" value="SRI"/>
</dbReference>
<feature type="region of interest" description="Disordered" evidence="3">
    <location>
        <begin position="121"/>
        <end position="153"/>
    </location>
</feature>
<dbReference type="OrthoDB" id="422362at2759"/>
<evidence type="ECO:0000313" key="6">
    <source>
        <dbReference type="Proteomes" id="UP000759537"/>
    </source>
</evidence>
<gene>
    <name evidence="5" type="ORF">DFH94DRAFT_406103</name>
</gene>
<evidence type="ECO:0000259" key="4">
    <source>
        <dbReference type="Pfam" id="PF08236"/>
    </source>
</evidence>
<keyword evidence="2" id="KW-0539">Nucleus</keyword>
<reference evidence="5" key="2">
    <citation type="journal article" date="2020" name="Nat. Commun.">
        <title>Large-scale genome sequencing of mycorrhizal fungi provides insights into the early evolution of symbiotic traits.</title>
        <authorList>
            <person name="Miyauchi S."/>
            <person name="Kiss E."/>
            <person name="Kuo A."/>
            <person name="Drula E."/>
            <person name="Kohler A."/>
            <person name="Sanchez-Garcia M."/>
            <person name="Morin E."/>
            <person name="Andreopoulos B."/>
            <person name="Barry K.W."/>
            <person name="Bonito G."/>
            <person name="Buee M."/>
            <person name="Carver A."/>
            <person name="Chen C."/>
            <person name="Cichocki N."/>
            <person name="Clum A."/>
            <person name="Culley D."/>
            <person name="Crous P.W."/>
            <person name="Fauchery L."/>
            <person name="Girlanda M."/>
            <person name="Hayes R.D."/>
            <person name="Keri Z."/>
            <person name="LaButti K."/>
            <person name="Lipzen A."/>
            <person name="Lombard V."/>
            <person name="Magnuson J."/>
            <person name="Maillard F."/>
            <person name="Murat C."/>
            <person name="Nolan M."/>
            <person name="Ohm R.A."/>
            <person name="Pangilinan J."/>
            <person name="Pereira M.F."/>
            <person name="Perotto S."/>
            <person name="Peter M."/>
            <person name="Pfister S."/>
            <person name="Riley R."/>
            <person name="Sitrit Y."/>
            <person name="Stielow J.B."/>
            <person name="Szollosi G."/>
            <person name="Zifcakova L."/>
            <person name="Stursova M."/>
            <person name="Spatafora J.W."/>
            <person name="Tedersoo L."/>
            <person name="Vaario L.M."/>
            <person name="Yamada A."/>
            <person name="Yan M."/>
            <person name="Wang P."/>
            <person name="Xu J."/>
            <person name="Bruns T."/>
            <person name="Baldrian P."/>
            <person name="Vilgalys R."/>
            <person name="Dunand C."/>
            <person name="Henrissat B."/>
            <person name="Grigoriev I.V."/>
            <person name="Hibbett D."/>
            <person name="Nagy L.G."/>
            <person name="Martin F.M."/>
        </authorList>
    </citation>
    <scope>NUCLEOTIDE SEQUENCE</scope>
    <source>
        <strain evidence="5">Prilba</strain>
    </source>
</reference>
<dbReference type="EMBL" id="WHVB01000006">
    <property type="protein sequence ID" value="KAF8481737.1"/>
    <property type="molecule type" value="Genomic_DNA"/>
</dbReference>
<feature type="compositionally biased region" description="Basic and acidic residues" evidence="3">
    <location>
        <begin position="47"/>
        <end position="79"/>
    </location>
</feature>
<keyword evidence="6" id="KW-1185">Reference proteome</keyword>
<dbReference type="Pfam" id="PF08236">
    <property type="entry name" value="SRI"/>
    <property type="match status" value="1"/>
</dbReference>
<comment type="subcellular location">
    <subcellularLocation>
        <location evidence="1">Nucleus</location>
    </subcellularLocation>
</comment>
<name>A0A9P5MY97_9AGAM</name>
<protein>
    <recommendedName>
        <fullName evidence="4">Set2 Rpb1 interacting domain-containing protein</fullName>
    </recommendedName>
</protein>
<dbReference type="GO" id="GO:0005694">
    <property type="term" value="C:chromosome"/>
    <property type="evidence" value="ECO:0007669"/>
    <property type="project" value="InterPro"/>
</dbReference>